<feature type="compositionally biased region" description="Acidic residues" evidence="5">
    <location>
        <begin position="21"/>
        <end position="40"/>
    </location>
</feature>
<dbReference type="Gene3D" id="2.20.28.10">
    <property type="match status" value="1"/>
</dbReference>
<evidence type="ECO:0000313" key="10">
    <source>
        <dbReference type="Proteomes" id="UP000198406"/>
    </source>
</evidence>
<feature type="region of interest" description="Disordered" evidence="5">
    <location>
        <begin position="355"/>
        <end position="376"/>
    </location>
</feature>
<evidence type="ECO:0000256" key="3">
    <source>
        <dbReference type="ARBA" id="ARBA00022833"/>
    </source>
</evidence>
<protein>
    <submittedName>
        <fullName evidence="9">RING finger and CHY zinc finger domain-containing protein 1</fullName>
        <ecNumber evidence="9">2.3.2.27</ecNumber>
    </submittedName>
</protein>
<dbReference type="InterPro" id="IPR017921">
    <property type="entry name" value="Znf_CTCHY"/>
</dbReference>
<dbReference type="GO" id="GO:0005634">
    <property type="term" value="C:nucleus"/>
    <property type="evidence" value="ECO:0007669"/>
    <property type="project" value="TreeGrafter"/>
</dbReference>
<keyword evidence="9" id="KW-0012">Acyltransferase</keyword>
<reference evidence="9 10" key="1">
    <citation type="journal article" date="2015" name="Plant Cell">
        <title>Oil accumulation by the oleaginous diatom Fistulifera solaris as revealed by the genome and transcriptome.</title>
        <authorList>
            <person name="Tanaka T."/>
            <person name="Maeda Y."/>
            <person name="Veluchamy A."/>
            <person name="Tanaka M."/>
            <person name="Abida H."/>
            <person name="Marechal E."/>
            <person name="Bowler C."/>
            <person name="Muto M."/>
            <person name="Sunaga Y."/>
            <person name="Tanaka M."/>
            <person name="Yoshino T."/>
            <person name="Taniguchi T."/>
            <person name="Fukuda Y."/>
            <person name="Nemoto M."/>
            <person name="Matsumoto M."/>
            <person name="Wong P.S."/>
            <person name="Aburatani S."/>
            <person name="Fujibuchi W."/>
        </authorList>
    </citation>
    <scope>NUCLEOTIDE SEQUENCE [LARGE SCALE GENOMIC DNA]</scope>
    <source>
        <strain evidence="9 10">JPCC DA0580</strain>
    </source>
</reference>
<evidence type="ECO:0000256" key="2">
    <source>
        <dbReference type="ARBA" id="ARBA00022771"/>
    </source>
</evidence>
<dbReference type="InParanoid" id="A0A1Z5JSR8"/>
<dbReference type="SUPFAM" id="SSF161219">
    <property type="entry name" value="CHY zinc finger-like"/>
    <property type="match status" value="1"/>
</dbReference>
<organism evidence="9 10">
    <name type="scientific">Fistulifera solaris</name>
    <name type="common">Oleaginous diatom</name>
    <dbReference type="NCBI Taxonomy" id="1519565"/>
    <lineage>
        <taxon>Eukaryota</taxon>
        <taxon>Sar</taxon>
        <taxon>Stramenopiles</taxon>
        <taxon>Ochrophyta</taxon>
        <taxon>Bacillariophyta</taxon>
        <taxon>Bacillariophyceae</taxon>
        <taxon>Bacillariophycidae</taxon>
        <taxon>Naviculales</taxon>
        <taxon>Naviculaceae</taxon>
        <taxon>Fistulifera</taxon>
    </lineage>
</organism>
<dbReference type="Pfam" id="PF13639">
    <property type="entry name" value="zf-RING_2"/>
    <property type="match status" value="1"/>
</dbReference>
<keyword evidence="3" id="KW-0862">Zinc</keyword>
<dbReference type="Proteomes" id="UP000198406">
    <property type="component" value="Unassembled WGS sequence"/>
</dbReference>
<dbReference type="GO" id="GO:0061630">
    <property type="term" value="F:ubiquitin protein ligase activity"/>
    <property type="evidence" value="ECO:0007669"/>
    <property type="project" value="UniProtKB-EC"/>
</dbReference>
<feature type="domain" description="RING-type" evidence="6">
    <location>
        <begin position="235"/>
        <end position="277"/>
    </location>
</feature>
<dbReference type="Gene3D" id="3.30.40.10">
    <property type="entry name" value="Zinc/RING finger domain, C3HC4 (zinc finger)"/>
    <property type="match status" value="1"/>
</dbReference>
<sequence>MDNDDDFRDEDMDMDDHSANDDDDLSDDEDAMEDGNDMDDVTAPPVPAEEDAAVARRRAIQAVMADTSLSADEKRFRIQSLMTGNRTIQAPAPAPVLPAQEASAACVHYERNCNIVAPCCNRVFGCRICHDELSPPGHPPLNRFLIREVVCKNCNVRQAATNQCTSCHTVFGEYHCGICNLWMSLGKKPFHCDQCGFCRVGGMESFRHCDQCCMCISVTVFETHQCLKDKYKNNCPVCREDMFSSRQSPQDLPCGHAIHAHCFRKLAGFDYRCPICKKTVVSQQSMAAAWEARARDIAEHPMPADLQRIVTIMCNDCEVKSHNCQWHFLGIQCPVATCRSFNTVVEEVISSGPDAIVGRSNANDNGSAPPNNTRGG</sequence>
<dbReference type="PANTHER" id="PTHR21319:SF53">
    <property type="entry name" value="RING FINGER AND CHY ZINC FINGER DOMAIN-CONTAINING PROTEIN 1"/>
    <property type="match status" value="1"/>
</dbReference>
<evidence type="ECO:0000259" key="6">
    <source>
        <dbReference type="PROSITE" id="PS50089"/>
    </source>
</evidence>
<dbReference type="GO" id="GO:0006511">
    <property type="term" value="P:ubiquitin-dependent protein catabolic process"/>
    <property type="evidence" value="ECO:0007669"/>
    <property type="project" value="TreeGrafter"/>
</dbReference>
<evidence type="ECO:0000256" key="4">
    <source>
        <dbReference type="PROSITE-ProRule" id="PRU00601"/>
    </source>
</evidence>
<feature type="domain" description="CHY-type" evidence="7">
    <location>
        <begin position="99"/>
        <end position="169"/>
    </location>
</feature>
<evidence type="ECO:0000259" key="7">
    <source>
        <dbReference type="PROSITE" id="PS51266"/>
    </source>
</evidence>
<dbReference type="EMBL" id="BDSP01000111">
    <property type="protein sequence ID" value="GAX16902.1"/>
    <property type="molecule type" value="Genomic_DNA"/>
</dbReference>
<dbReference type="Pfam" id="PF05495">
    <property type="entry name" value="zf-CHY"/>
    <property type="match status" value="1"/>
</dbReference>
<dbReference type="PROSITE" id="PS51270">
    <property type="entry name" value="ZF_CTCHY"/>
    <property type="match status" value="1"/>
</dbReference>
<proteinExistence type="predicted"/>
<feature type="compositionally biased region" description="Polar residues" evidence="5">
    <location>
        <begin position="360"/>
        <end position="376"/>
    </location>
</feature>
<evidence type="ECO:0000256" key="1">
    <source>
        <dbReference type="ARBA" id="ARBA00022723"/>
    </source>
</evidence>
<dbReference type="GO" id="GO:0008270">
    <property type="term" value="F:zinc ion binding"/>
    <property type="evidence" value="ECO:0007669"/>
    <property type="project" value="UniProtKB-KW"/>
</dbReference>
<name>A0A1Z5JSR8_FISSO</name>
<feature type="region of interest" description="Disordered" evidence="5">
    <location>
        <begin position="1"/>
        <end position="45"/>
    </location>
</feature>
<dbReference type="SUPFAM" id="SSF161245">
    <property type="entry name" value="Zinc hairpin stack"/>
    <property type="match status" value="1"/>
</dbReference>
<feature type="domain" description="CTCHY-type" evidence="8">
    <location>
        <begin position="171"/>
        <end position="234"/>
    </location>
</feature>
<dbReference type="AlphaFoldDB" id="A0A1Z5JSR8"/>
<dbReference type="PANTHER" id="PTHR21319">
    <property type="entry name" value="RING FINGER AND CHY ZINC FINGER DOMAIN-CONTAINING PROTEIN 1"/>
    <property type="match status" value="1"/>
</dbReference>
<accession>A0A1Z5JSR8</accession>
<dbReference type="SUPFAM" id="SSF57850">
    <property type="entry name" value="RING/U-box"/>
    <property type="match status" value="1"/>
</dbReference>
<dbReference type="PROSITE" id="PS51266">
    <property type="entry name" value="ZF_CHY"/>
    <property type="match status" value="1"/>
</dbReference>
<dbReference type="InterPro" id="IPR037274">
    <property type="entry name" value="Znf_CHY_sf"/>
</dbReference>
<dbReference type="SMART" id="SM00184">
    <property type="entry name" value="RING"/>
    <property type="match status" value="1"/>
</dbReference>
<dbReference type="PROSITE" id="PS50089">
    <property type="entry name" value="ZF_RING_2"/>
    <property type="match status" value="1"/>
</dbReference>
<evidence type="ECO:0000313" key="9">
    <source>
        <dbReference type="EMBL" id="GAX16902.1"/>
    </source>
</evidence>
<dbReference type="InterPro" id="IPR013083">
    <property type="entry name" value="Znf_RING/FYVE/PHD"/>
</dbReference>
<keyword evidence="9" id="KW-0808">Transferase</keyword>
<dbReference type="OrthoDB" id="411372at2759"/>
<evidence type="ECO:0000259" key="8">
    <source>
        <dbReference type="PROSITE" id="PS51270"/>
    </source>
</evidence>
<evidence type="ECO:0000256" key="5">
    <source>
        <dbReference type="SAM" id="MobiDB-lite"/>
    </source>
</evidence>
<comment type="caution">
    <text evidence="9">The sequence shown here is derived from an EMBL/GenBank/DDBJ whole genome shotgun (WGS) entry which is preliminary data.</text>
</comment>
<keyword evidence="2 4" id="KW-0863">Zinc-finger</keyword>
<feature type="compositionally biased region" description="Acidic residues" evidence="5">
    <location>
        <begin position="1"/>
        <end position="14"/>
    </location>
</feature>
<dbReference type="InterPro" id="IPR008913">
    <property type="entry name" value="Znf_CHY"/>
</dbReference>
<gene>
    <name evidence="9" type="ORF">FisN_5Hu277</name>
</gene>
<dbReference type="GO" id="GO:0016567">
    <property type="term" value="P:protein ubiquitination"/>
    <property type="evidence" value="ECO:0007669"/>
    <property type="project" value="TreeGrafter"/>
</dbReference>
<dbReference type="InterPro" id="IPR001841">
    <property type="entry name" value="Znf_RING"/>
</dbReference>
<dbReference type="EC" id="2.3.2.27" evidence="9"/>
<dbReference type="InterPro" id="IPR037275">
    <property type="entry name" value="Znf_CTCHY_sf"/>
</dbReference>
<keyword evidence="1" id="KW-0479">Metal-binding</keyword>
<keyword evidence="10" id="KW-1185">Reference proteome</keyword>